<evidence type="ECO:0000256" key="1">
    <source>
        <dbReference type="SAM" id="MobiDB-lite"/>
    </source>
</evidence>
<accession>A0AAP0HYA5</accession>
<dbReference type="PANTHER" id="PTHR31197:SF5">
    <property type="entry name" value="OS01G0612600 PROTEIN"/>
    <property type="match status" value="1"/>
</dbReference>
<evidence type="ECO:0008006" key="4">
    <source>
        <dbReference type="Google" id="ProtNLM"/>
    </source>
</evidence>
<dbReference type="EMBL" id="JBBNAG010000010">
    <property type="protein sequence ID" value="KAK9100830.1"/>
    <property type="molecule type" value="Genomic_DNA"/>
</dbReference>
<feature type="compositionally biased region" description="Low complexity" evidence="1">
    <location>
        <begin position="105"/>
        <end position="117"/>
    </location>
</feature>
<protein>
    <recommendedName>
        <fullName evidence="4">Zinc finger, RING/FYVE/PHD-type</fullName>
    </recommendedName>
</protein>
<dbReference type="InterPro" id="IPR012866">
    <property type="entry name" value="DUF1644"/>
</dbReference>
<feature type="compositionally biased region" description="Basic and acidic residues" evidence="1">
    <location>
        <begin position="331"/>
        <end position="347"/>
    </location>
</feature>
<dbReference type="Pfam" id="PF07800">
    <property type="entry name" value="DUF1644"/>
    <property type="match status" value="1"/>
</dbReference>
<dbReference type="AlphaFoldDB" id="A0AAP0HYA5"/>
<feature type="compositionally biased region" description="Polar residues" evidence="1">
    <location>
        <begin position="95"/>
        <end position="104"/>
    </location>
</feature>
<feature type="compositionally biased region" description="Low complexity" evidence="1">
    <location>
        <begin position="273"/>
        <end position="286"/>
    </location>
</feature>
<comment type="caution">
    <text evidence="2">The sequence shown here is derived from an EMBL/GenBank/DDBJ whole genome shotgun (WGS) entry which is preliminary data.</text>
</comment>
<sequence>MPKERRDRSLSSDRSRASPYHCTSSHPLRSFSESNLEDVKEWEEARCPVCMEHPHNAVLLLCSSNDKGCRPYMCDTSYRHSNCLDQFCKAFDENSSTRSPQEGTSQSSINQNPSSSEAVEETLEEATAPVQPDISASPEPTATCESHAKEKLVCPLCRGQINGWIVVAPARQFMNGKARSCACETCDYSGTYSELRKHARVEHPLVRPSEADPERQHAWRRLERERDLGDVLSTMQSAFLEERGMDGVFATEEGSLLTVFFLFRVLRPGINSSSGGSWSGFSRSRGQAGSSRLRGQSRIQSRTVSLWGENYNTESNTSPVEEDNNSSESTPDSRHHGDQSPQGRGDE</sequence>
<feature type="compositionally biased region" description="Polar residues" evidence="1">
    <location>
        <begin position="287"/>
        <end position="319"/>
    </location>
</feature>
<gene>
    <name evidence="2" type="ORF">Scep_024260</name>
</gene>
<evidence type="ECO:0000313" key="2">
    <source>
        <dbReference type="EMBL" id="KAK9100830.1"/>
    </source>
</evidence>
<proteinExistence type="predicted"/>
<name>A0AAP0HYA5_9MAGN</name>
<feature type="region of interest" description="Disordered" evidence="1">
    <location>
        <begin position="95"/>
        <end position="141"/>
    </location>
</feature>
<feature type="region of interest" description="Disordered" evidence="1">
    <location>
        <begin position="273"/>
        <end position="347"/>
    </location>
</feature>
<feature type="region of interest" description="Disordered" evidence="1">
    <location>
        <begin position="1"/>
        <end position="35"/>
    </location>
</feature>
<feature type="compositionally biased region" description="Basic and acidic residues" evidence="1">
    <location>
        <begin position="1"/>
        <end position="16"/>
    </location>
</feature>
<organism evidence="2 3">
    <name type="scientific">Stephania cephalantha</name>
    <dbReference type="NCBI Taxonomy" id="152367"/>
    <lineage>
        <taxon>Eukaryota</taxon>
        <taxon>Viridiplantae</taxon>
        <taxon>Streptophyta</taxon>
        <taxon>Embryophyta</taxon>
        <taxon>Tracheophyta</taxon>
        <taxon>Spermatophyta</taxon>
        <taxon>Magnoliopsida</taxon>
        <taxon>Ranunculales</taxon>
        <taxon>Menispermaceae</taxon>
        <taxon>Menispermoideae</taxon>
        <taxon>Cissampelideae</taxon>
        <taxon>Stephania</taxon>
    </lineage>
</organism>
<feature type="compositionally biased region" description="Polar residues" evidence="1">
    <location>
        <begin position="21"/>
        <end position="34"/>
    </location>
</feature>
<dbReference type="Proteomes" id="UP001419268">
    <property type="component" value="Unassembled WGS sequence"/>
</dbReference>
<reference evidence="2 3" key="1">
    <citation type="submission" date="2024-01" db="EMBL/GenBank/DDBJ databases">
        <title>Genome assemblies of Stephania.</title>
        <authorList>
            <person name="Yang L."/>
        </authorList>
    </citation>
    <scope>NUCLEOTIDE SEQUENCE [LARGE SCALE GENOMIC DNA]</scope>
    <source>
        <strain evidence="2">JXDWG</strain>
        <tissue evidence="2">Leaf</tissue>
    </source>
</reference>
<evidence type="ECO:0000313" key="3">
    <source>
        <dbReference type="Proteomes" id="UP001419268"/>
    </source>
</evidence>
<dbReference type="PANTHER" id="PTHR31197">
    <property type="entry name" value="OS01G0612600 PROTEIN"/>
    <property type="match status" value="1"/>
</dbReference>
<keyword evidence="3" id="KW-1185">Reference proteome</keyword>